<evidence type="ECO:0000313" key="2">
    <source>
        <dbReference type="EMBL" id="QEG33877.1"/>
    </source>
</evidence>
<evidence type="ECO:0000313" key="3">
    <source>
        <dbReference type="Proteomes" id="UP000323917"/>
    </source>
</evidence>
<keyword evidence="1" id="KW-0472">Membrane</keyword>
<sequence length="331" mass="35593">MWKRRRNGMEGVILNSDDEDPQMNSLRSIKVLYCNLCVLSLAFTLLPGKASGEIFFDGNFLDSNWQYTDIVFDDPQIPGTGPGTSTASTFRADNAGNPGAYRASTHNIAYGDTIYSRGLMNSAIYVPVASGPIQSIDFTIDLQHPGAGSTAWQLIVEQAGTVYYSYPLGAFSQNPFWNDFSWTNLTQANFDTNPLAGALGQSPDGNNPNFSATGNPLKFGYALGNTNASGVPGIVTTTHGVDNWRVEINPGIPGDFDSDGDVDGNDFLVWQRNPGIGNLTDWQANYGQPLVSVTTTVPEPQGLTLVGMFLASFLGWRGGHLSARGSFIPLG</sequence>
<keyword evidence="3" id="KW-1185">Reference proteome</keyword>
<reference evidence="2 3" key="1">
    <citation type="submission" date="2019-08" db="EMBL/GenBank/DDBJ databases">
        <title>Deep-cultivation of Planctomycetes and their phenomic and genomic characterization uncovers novel biology.</title>
        <authorList>
            <person name="Wiegand S."/>
            <person name="Jogler M."/>
            <person name="Boedeker C."/>
            <person name="Pinto D."/>
            <person name="Vollmers J."/>
            <person name="Rivas-Marin E."/>
            <person name="Kohn T."/>
            <person name="Peeters S.H."/>
            <person name="Heuer A."/>
            <person name="Rast P."/>
            <person name="Oberbeckmann S."/>
            <person name="Bunk B."/>
            <person name="Jeske O."/>
            <person name="Meyerdierks A."/>
            <person name="Storesund J.E."/>
            <person name="Kallscheuer N."/>
            <person name="Luecker S."/>
            <person name="Lage O.M."/>
            <person name="Pohl T."/>
            <person name="Merkel B.J."/>
            <person name="Hornburger P."/>
            <person name="Mueller R.-W."/>
            <person name="Bruemmer F."/>
            <person name="Labrenz M."/>
            <person name="Spormann A.M."/>
            <person name="Op den Camp H."/>
            <person name="Overmann J."/>
            <person name="Amann R."/>
            <person name="Jetten M.S.M."/>
            <person name="Mascher T."/>
            <person name="Medema M.H."/>
            <person name="Devos D.P."/>
            <person name="Kaster A.-K."/>
            <person name="Ovreas L."/>
            <person name="Rohde M."/>
            <person name="Galperin M.Y."/>
            <person name="Jogler C."/>
        </authorList>
    </citation>
    <scope>NUCLEOTIDE SEQUENCE [LARGE SCALE GENOMIC DNA]</scope>
    <source>
        <strain evidence="2 3">Pr1d</strain>
    </source>
</reference>
<organism evidence="2 3">
    <name type="scientific">Bythopirellula goksoeyrii</name>
    <dbReference type="NCBI Taxonomy" id="1400387"/>
    <lineage>
        <taxon>Bacteria</taxon>
        <taxon>Pseudomonadati</taxon>
        <taxon>Planctomycetota</taxon>
        <taxon>Planctomycetia</taxon>
        <taxon>Pirellulales</taxon>
        <taxon>Lacipirellulaceae</taxon>
        <taxon>Bythopirellula</taxon>
    </lineage>
</organism>
<keyword evidence="1" id="KW-1133">Transmembrane helix</keyword>
<protein>
    <recommendedName>
        <fullName evidence="4">PEP-CTERM protein-sorting domain-containing protein</fullName>
    </recommendedName>
</protein>
<name>A0A5B9Q4I1_9BACT</name>
<gene>
    <name evidence="2" type="ORF">Pr1d_11470</name>
</gene>
<dbReference type="EMBL" id="CP042913">
    <property type="protein sequence ID" value="QEG33877.1"/>
    <property type="molecule type" value="Genomic_DNA"/>
</dbReference>
<dbReference type="KEGG" id="bgok:Pr1d_11470"/>
<dbReference type="AlphaFoldDB" id="A0A5B9Q4I1"/>
<dbReference type="Proteomes" id="UP000323917">
    <property type="component" value="Chromosome"/>
</dbReference>
<keyword evidence="1" id="KW-0812">Transmembrane</keyword>
<evidence type="ECO:0008006" key="4">
    <source>
        <dbReference type="Google" id="ProtNLM"/>
    </source>
</evidence>
<feature type="transmembrane region" description="Helical" evidence="1">
    <location>
        <begin position="31"/>
        <end position="48"/>
    </location>
</feature>
<accession>A0A5B9Q4I1</accession>
<evidence type="ECO:0000256" key="1">
    <source>
        <dbReference type="SAM" id="Phobius"/>
    </source>
</evidence>
<proteinExistence type="predicted"/>